<accession>A0A8H6W8P8</accession>
<dbReference type="PANTHER" id="PTHR36853">
    <property type="entry name" value="EXPRESSED PROTEIN"/>
    <property type="match status" value="1"/>
</dbReference>
<evidence type="ECO:0000313" key="3">
    <source>
        <dbReference type="EMBL" id="KAF7305793.1"/>
    </source>
</evidence>
<sequence>MATTAPRRVTRGDVIAGRAAALPSIHDLTTGALPHINAIQLNLDLICLICFEVTDRKTLARLCRVSRAFRDAAQRVLYKTVDLGDDSEHRTKRWLAFALRHTHLAARVRTLVIRIPDQPDDVDAFGAAFRACVNLKELHTLRIRTRRFEFGPTSKYANKATNTAMLKKCSFRLSTFVNSYFAFGPELAEFLGGQPQLRVLVGPDAASINKQLFKAPHLPNLVAVEADIGSLPDGRPLERIATAILENGISDIACLEAYSPTLTSLILAVDWSHKPADVVRAVGGVCPRLRHLVIREHSSATLYEIRCTMPPARGRPFYVGLPTDNTTYLDGFLELETFGLLTTSYQLQHRLALTVKPIWPRLQQPVPLPNVPLVQQVKSIVAQCSRLRVLHLTGGDSWDGVWTFLASQGIPLVSLTTNRVTPALLGYLKSYSGLERLVINRDSHNASGDDGLAGEFFDEVLQLHTATLEVFRCAWARSCHWCLGPDNAQKIAEMGHLIDLNMSVNENEVYVDDADKDVFHLVLHTISRLPNLQRLTLFAALPADAEYLDLETSTRSKIEEAFGGMTGIGSMFLCMPDADLELDLAADSLAWMGSFGDHRDVQALALTTMWTALKFWGLVLPVLPTALAIDVYLSPPPLLPHLPFDFSTDEVTAVLSHHLGLESFDALRGENAALEEMFQAQGAMGLVGEQKERGVLLLTMDEVDAQHIRLPGSLRHVTSLESPATPTLDSIISSYLHRAAHVYTSILATYPSADTSEYLQSTYSAQLSSLPEFLSQTPAAFAAQELAALRKLRNTFGASSPEYAAAVGDTQALLQSAVLNDVKVALLTFSSSASSTPLKRQAQPIPGTVPFSAAGASAAHQQHWNVLRHGRCLHQHDFELLGSRRMRQRDQGWPDSWVGERCERKDVSGPFVLLAGTTLGLILVVGMSVGLLYSVGTIELPGVLMGGAVHPKKD</sequence>
<dbReference type="EMBL" id="JACAZE010000009">
    <property type="protein sequence ID" value="KAF7305793.1"/>
    <property type="molecule type" value="Genomic_DNA"/>
</dbReference>
<proteinExistence type="predicted"/>
<keyword evidence="4" id="KW-1185">Reference proteome</keyword>
<dbReference type="Pfam" id="PF12955">
    <property type="entry name" value="Vps3844_C"/>
    <property type="match status" value="1"/>
</dbReference>
<dbReference type="Proteomes" id="UP000613580">
    <property type="component" value="Unassembled WGS sequence"/>
</dbReference>
<name>A0A8H6W8P8_MYCCL</name>
<feature type="transmembrane region" description="Helical" evidence="1">
    <location>
        <begin position="911"/>
        <end position="935"/>
    </location>
</feature>
<feature type="domain" description="Vacuolar sorting protein Vps3844 C-terminal" evidence="2">
    <location>
        <begin position="890"/>
        <end position="944"/>
    </location>
</feature>
<reference evidence="3" key="1">
    <citation type="submission" date="2020-05" db="EMBL/GenBank/DDBJ databases">
        <title>Mycena genomes resolve the evolution of fungal bioluminescence.</title>
        <authorList>
            <person name="Tsai I.J."/>
        </authorList>
    </citation>
    <scope>NUCLEOTIDE SEQUENCE</scope>
    <source>
        <strain evidence="3">110903Hualien_Pintung</strain>
    </source>
</reference>
<evidence type="ECO:0000313" key="4">
    <source>
        <dbReference type="Proteomes" id="UP000613580"/>
    </source>
</evidence>
<dbReference type="InterPro" id="IPR053065">
    <property type="entry name" value="Archenteron_Induction-Rel"/>
</dbReference>
<comment type="caution">
    <text evidence="3">The sequence shown here is derived from an EMBL/GenBank/DDBJ whole genome shotgun (WGS) entry which is preliminary data.</text>
</comment>
<evidence type="ECO:0000259" key="2">
    <source>
        <dbReference type="Pfam" id="PF12955"/>
    </source>
</evidence>
<dbReference type="AlphaFoldDB" id="A0A8H6W8P8"/>
<dbReference type="OrthoDB" id="5583277at2759"/>
<keyword evidence="1" id="KW-0812">Transmembrane</keyword>
<keyword evidence="1" id="KW-1133">Transmembrane helix</keyword>
<dbReference type="GO" id="GO:0005783">
    <property type="term" value="C:endoplasmic reticulum"/>
    <property type="evidence" value="ECO:0007669"/>
    <property type="project" value="TreeGrafter"/>
</dbReference>
<protein>
    <submittedName>
        <fullName evidence="3">DUF3844 domain-containing protein</fullName>
    </submittedName>
</protein>
<dbReference type="InterPro" id="IPR024382">
    <property type="entry name" value="Vps3844_C"/>
</dbReference>
<keyword evidence="1" id="KW-0472">Membrane</keyword>
<evidence type="ECO:0000256" key="1">
    <source>
        <dbReference type="SAM" id="Phobius"/>
    </source>
</evidence>
<organism evidence="3 4">
    <name type="scientific">Mycena chlorophos</name>
    <name type="common">Agaric fungus</name>
    <name type="synonym">Agaricus chlorophos</name>
    <dbReference type="NCBI Taxonomy" id="658473"/>
    <lineage>
        <taxon>Eukaryota</taxon>
        <taxon>Fungi</taxon>
        <taxon>Dikarya</taxon>
        <taxon>Basidiomycota</taxon>
        <taxon>Agaricomycotina</taxon>
        <taxon>Agaricomycetes</taxon>
        <taxon>Agaricomycetidae</taxon>
        <taxon>Agaricales</taxon>
        <taxon>Marasmiineae</taxon>
        <taxon>Mycenaceae</taxon>
        <taxon>Mycena</taxon>
    </lineage>
</organism>
<dbReference type="PANTHER" id="PTHR36853:SF1">
    <property type="entry name" value="DUF3844 DOMAIN-CONTAINING PROTEIN"/>
    <property type="match status" value="1"/>
</dbReference>
<gene>
    <name evidence="3" type="ORF">HMN09_00733100</name>
</gene>